<comment type="subcellular location">
    <subcellularLocation>
        <location evidence="1">Cytoplasm</location>
    </subcellularLocation>
</comment>
<proteinExistence type="predicted"/>
<feature type="region of interest" description="Disordered" evidence="6">
    <location>
        <begin position="499"/>
        <end position="556"/>
    </location>
</feature>
<dbReference type="SUPFAM" id="SSF51905">
    <property type="entry name" value="FAD/NAD(P)-binding domain"/>
    <property type="match status" value="1"/>
</dbReference>
<dbReference type="Proteomes" id="UP001642464">
    <property type="component" value="Unassembled WGS sequence"/>
</dbReference>
<dbReference type="InterPro" id="IPR058584">
    <property type="entry name" value="IMB1_TNPO1-like_TPR"/>
</dbReference>
<dbReference type="EMBL" id="CAXAMM010024670">
    <property type="protein sequence ID" value="CAK9055792.1"/>
    <property type="molecule type" value="Genomic_DNA"/>
</dbReference>
<keyword evidence="5" id="KW-0653">Protein transport</keyword>
<dbReference type="PANTHER" id="PTHR10527">
    <property type="entry name" value="IMPORTIN BETA"/>
    <property type="match status" value="1"/>
</dbReference>
<accession>A0ABP0MY73</accession>
<keyword evidence="3" id="KW-0963">Cytoplasm</keyword>
<keyword evidence="2" id="KW-0813">Transport</keyword>
<feature type="compositionally biased region" description="Acidic residues" evidence="6">
    <location>
        <begin position="510"/>
        <end position="547"/>
    </location>
</feature>
<evidence type="ECO:0000313" key="9">
    <source>
        <dbReference type="Proteomes" id="UP001642464"/>
    </source>
</evidence>
<reference evidence="8 9" key="1">
    <citation type="submission" date="2024-02" db="EMBL/GenBank/DDBJ databases">
        <authorList>
            <person name="Chen Y."/>
            <person name="Shah S."/>
            <person name="Dougan E. K."/>
            <person name="Thang M."/>
            <person name="Chan C."/>
        </authorList>
    </citation>
    <scope>NUCLEOTIDE SEQUENCE [LARGE SCALE GENOMIC DNA]</scope>
</reference>
<evidence type="ECO:0000256" key="6">
    <source>
        <dbReference type="SAM" id="MobiDB-lite"/>
    </source>
</evidence>
<protein>
    <submittedName>
        <fullName evidence="8">Transportin-1 (Importin beta-2) (Karyopherin beta-2) (M9 region interaction protein) (MIP)</fullName>
    </submittedName>
</protein>
<dbReference type="InterPro" id="IPR016024">
    <property type="entry name" value="ARM-type_fold"/>
</dbReference>
<evidence type="ECO:0000259" key="7">
    <source>
        <dbReference type="Pfam" id="PF25574"/>
    </source>
</evidence>
<name>A0ABP0MY73_9DINO</name>
<gene>
    <name evidence="8" type="ORF">SCF082_LOCUS30128</name>
</gene>
<feature type="domain" description="Importin subunit beta-1/Transportin-1-like TPR repeats" evidence="7">
    <location>
        <begin position="658"/>
        <end position="856"/>
    </location>
</feature>
<feature type="non-terminal residue" evidence="8">
    <location>
        <position position="1002"/>
    </location>
</feature>
<comment type="caution">
    <text evidence="8">The sequence shown here is derived from an EMBL/GenBank/DDBJ whole genome shotgun (WGS) entry which is preliminary data.</text>
</comment>
<dbReference type="Pfam" id="PF25574">
    <property type="entry name" value="TPR_IMB1"/>
    <property type="match status" value="1"/>
</dbReference>
<organism evidence="8 9">
    <name type="scientific">Durusdinium trenchii</name>
    <dbReference type="NCBI Taxonomy" id="1381693"/>
    <lineage>
        <taxon>Eukaryota</taxon>
        <taxon>Sar</taxon>
        <taxon>Alveolata</taxon>
        <taxon>Dinophyceae</taxon>
        <taxon>Suessiales</taxon>
        <taxon>Symbiodiniaceae</taxon>
        <taxon>Durusdinium</taxon>
    </lineage>
</organism>
<evidence type="ECO:0000256" key="3">
    <source>
        <dbReference type="ARBA" id="ARBA00022490"/>
    </source>
</evidence>
<evidence type="ECO:0000256" key="2">
    <source>
        <dbReference type="ARBA" id="ARBA00022448"/>
    </source>
</evidence>
<evidence type="ECO:0000256" key="4">
    <source>
        <dbReference type="ARBA" id="ARBA00022737"/>
    </source>
</evidence>
<dbReference type="InterPro" id="IPR011989">
    <property type="entry name" value="ARM-like"/>
</dbReference>
<dbReference type="InterPro" id="IPR036188">
    <property type="entry name" value="FAD/NAD-bd_sf"/>
</dbReference>
<dbReference type="SUPFAM" id="SSF48371">
    <property type="entry name" value="ARM repeat"/>
    <property type="match status" value="1"/>
</dbReference>
<dbReference type="Gene3D" id="1.25.10.10">
    <property type="entry name" value="Leucine-rich Repeat Variant"/>
    <property type="match status" value="1"/>
</dbReference>
<dbReference type="InterPro" id="IPR040122">
    <property type="entry name" value="Importin_beta"/>
</dbReference>
<evidence type="ECO:0000313" key="8">
    <source>
        <dbReference type="EMBL" id="CAK9055792.1"/>
    </source>
</evidence>
<evidence type="ECO:0000256" key="1">
    <source>
        <dbReference type="ARBA" id="ARBA00004496"/>
    </source>
</evidence>
<sequence>MRSPRDWQVPKNMKTWPSRDELLEHFAQAWPENPGGAGSSGSSAVVSSGWRPAVARKDGLSVLVSDEFGLTPYIRLSTNVTRMEIQGKTSADGPLGVAHLEAVDPSYSGVDTPEPTGKNVESMTVSCAFMYPGNLSLPRLHSYHGEDLFGGVIEYAMFDNVDYDAVARGKTVMIAGHGAFGVENIRTCCEFSAKKIYLVCRRKNLACPRVCSWLANQADPPITGALFMESMVPAYDLIGFDPWSYHSVMANQQRTSVHINQKSRFGIGDVYFLALSMGKCEVVVDEVKRLTKQKVHLESGRDLEVHTILKVFGFTGLYEVDRLLKIKTMSGFWAENDNRRYIASESPGVYAANFAGTSLSPGAYSWAQTATHVMWFPKDWQRLVEHGTLPQNKADDEISRPAYVLDAKTALTMQFTIPVTCPALGEIMARNGIVKAQKQRLCHPMRRFLEECAEEWEWYGKTWKEEDPSLKDVPPYPYTVAMVLDCLGKWRTVQALHEAHAAGRPMPNEAGDEDEEDENEEDQGEDEGDEKDDERDEEQGDEDDDDGGGQHGGGAWGAEWTARKAAASSLDNLSHMYRENILEVVLPLISKKLEHESWEVQESGVLALGAIAFGCMEGLTQYMPKVMEHLLKLCQAPKPLLRSISCWTVARFSSWICNERVNPMSEQVLRSVLQQLLLRVLDKNKRVQEAACSAFATLEEMARHLLVPYLDDIVQTLSKAFQYYQAKNLLILYDAVGTLADAVGPELDTQRYKQLLLEPLFQKFNNTPDNDRSIIALFECLSSMAQNLGPSFMPLCKPLVERCSRLIINGAQAAQMWMQNPNEFEKPDREVMAASIDLLSGIVAGLQGKVAEVLQQQNFLSVVPEVLKDSALQVKQSAFALVGDSAKHCIEHLAPFLPQLLPQCAKALRENTSATVSNNASWAVGEICIKVGADFMANYLDEVVDALISSLRSTQPSQRQALLMQNVCITLGRLGVVCGPSMGKKFGQFAQIWCMVMKDCNQ</sequence>
<keyword evidence="9" id="KW-1185">Reference proteome</keyword>
<evidence type="ECO:0000256" key="5">
    <source>
        <dbReference type="ARBA" id="ARBA00022927"/>
    </source>
</evidence>
<dbReference type="Pfam" id="PF13513">
    <property type="entry name" value="HEAT_EZ"/>
    <property type="match status" value="1"/>
</dbReference>
<keyword evidence="4" id="KW-0677">Repeat</keyword>